<keyword evidence="6" id="KW-1185">Reference proteome</keyword>
<evidence type="ECO:0000313" key="6">
    <source>
        <dbReference type="Proteomes" id="UP000642876"/>
    </source>
</evidence>
<evidence type="ECO:0008006" key="7">
    <source>
        <dbReference type="Google" id="ProtNLM"/>
    </source>
</evidence>
<dbReference type="Proteomes" id="UP000642876">
    <property type="component" value="Unassembled WGS sequence"/>
</dbReference>
<dbReference type="Proteomes" id="UP000516235">
    <property type="component" value="Chromosome"/>
</dbReference>
<organism evidence="4 5">
    <name type="scientific">Corynebacterium lujinxingii</name>
    <dbReference type="NCBI Taxonomy" id="2763010"/>
    <lineage>
        <taxon>Bacteria</taxon>
        <taxon>Bacillati</taxon>
        <taxon>Actinomycetota</taxon>
        <taxon>Actinomycetes</taxon>
        <taxon>Mycobacteriales</taxon>
        <taxon>Corynebacteriaceae</taxon>
        <taxon>Corynebacterium</taxon>
    </lineage>
</organism>
<dbReference type="KEGG" id="cluj:IAU68_09870"/>
<gene>
    <name evidence="3" type="ORF">H7348_03325</name>
    <name evidence="4" type="ORF">IAU68_09870</name>
</gene>
<evidence type="ECO:0000313" key="5">
    <source>
        <dbReference type="Proteomes" id="UP000516235"/>
    </source>
</evidence>
<feature type="chain" id="PRO_5028889427" description="Secreted protein" evidence="2">
    <location>
        <begin position="27"/>
        <end position="207"/>
    </location>
</feature>
<sequence>MKQSMKTLAALAVVGTLAGCAGSDVAEPSSPEFTKIKETTAKEITPEETTSEKETTESSSTPPTTRKSDTPVNPANYERAGMSVFTYDVGDFSGTCAISPHGATCQGVTPDDAPMVTAVPLPPRKADAIYAGEDGMHFTVFEGVGPSQGSIDPGESITINENSCSYPDEETLRCASGSNSFTVHGDGTITTDGQLDQPPVWTLPDYY</sequence>
<evidence type="ECO:0000313" key="4">
    <source>
        <dbReference type="EMBL" id="QNP89948.1"/>
    </source>
</evidence>
<feature type="region of interest" description="Disordered" evidence="1">
    <location>
        <begin position="20"/>
        <end position="76"/>
    </location>
</feature>
<dbReference type="AlphaFoldDB" id="A0A7H0JY32"/>
<dbReference type="EMBL" id="JACMYE010000002">
    <property type="protein sequence ID" value="MBC3178356.1"/>
    <property type="molecule type" value="Genomic_DNA"/>
</dbReference>
<keyword evidence="2" id="KW-0732">Signal</keyword>
<evidence type="ECO:0000256" key="2">
    <source>
        <dbReference type="SAM" id="SignalP"/>
    </source>
</evidence>
<feature type="signal peptide" evidence="2">
    <location>
        <begin position="1"/>
        <end position="26"/>
    </location>
</feature>
<accession>A0A7H0JY32</accession>
<feature type="compositionally biased region" description="Basic and acidic residues" evidence="1">
    <location>
        <begin position="34"/>
        <end position="56"/>
    </location>
</feature>
<proteinExistence type="predicted"/>
<protein>
    <recommendedName>
        <fullName evidence="7">Secreted protein</fullName>
    </recommendedName>
</protein>
<name>A0A7H0JY32_9CORY</name>
<dbReference type="PROSITE" id="PS51257">
    <property type="entry name" value="PROKAR_LIPOPROTEIN"/>
    <property type="match status" value="1"/>
</dbReference>
<dbReference type="EMBL" id="CP061032">
    <property type="protein sequence ID" value="QNP89948.1"/>
    <property type="molecule type" value="Genomic_DNA"/>
</dbReference>
<evidence type="ECO:0000256" key="1">
    <source>
        <dbReference type="SAM" id="MobiDB-lite"/>
    </source>
</evidence>
<dbReference type="RefSeq" id="WP_171193714.1">
    <property type="nucleotide sequence ID" value="NZ_CP061032.1"/>
</dbReference>
<reference evidence="5 6" key="1">
    <citation type="submission" date="2020-08" db="EMBL/GenBank/DDBJ databases">
        <title>novel species in genus Corynebacterium.</title>
        <authorList>
            <person name="Zhang G."/>
        </authorList>
    </citation>
    <scope>NUCLEOTIDE SEQUENCE [LARGE SCALE GENOMIC DNA]</scope>
    <source>
        <strain evidence="5 6">zg-917</strain>
        <strain evidence="4">Zg-917</strain>
    </source>
</reference>
<evidence type="ECO:0000313" key="3">
    <source>
        <dbReference type="EMBL" id="MBC3178356.1"/>
    </source>
</evidence>